<accession>U5VV21</accession>
<gene>
    <name evidence="2" type="ORF">AFR_11765</name>
</gene>
<protein>
    <submittedName>
        <fullName evidence="2">Uncharacterized protein</fullName>
    </submittedName>
</protein>
<evidence type="ECO:0000313" key="2">
    <source>
        <dbReference type="EMBL" id="AGZ40642.1"/>
    </source>
</evidence>
<keyword evidence="1" id="KW-0732">Signal</keyword>
<evidence type="ECO:0000256" key="1">
    <source>
        <dbReference type="SAM" id="SignalP"/>
    </source>
</evidence>
<dbReference type="KEGG" id="afs:AFR_11765"/>
<feature type="signal peptide" evidence="1">
    <location>
        <begin position="1"/>
        <end position="22"/>
    </location>
</feature>
<keyword evidence="3" id="KW-1185">Reference proteome</keyword>
<dbReference type="STRING" id="1246995.AFR_11765"/>
<feature type="chain" id="PRO_5038389897" evidence="1">
    <location>
        <begin position="23"/>
        <end position="196"/>
    </location>
</feature>
<dbReference type="eggNOG" id="COG1840">
    <property type="taxonomic scope" value="Bacteria"/>
</dbReference>
<sequence length="196" mass="20784">MKISVRPLAATLIVLAVLVANAVDGDPASAAPRNTIAGSGTYLVGRDFNAGIYRSTGNTSCYWQRAKNAGGSLSSIIANDIGDGQRLVTVRATDKVFKTSRCRTWVRVLTPALKTKSRKTTIPGNGAYLVGSDFLPGTYRSSGNTQSCYWERARSADGTSAGIIANEISTGQLIAEISATDAVFKTSRCATWRRVG</sequence>
<dbReference type="PATRIC" id="fig|1246995.3.peg.2396"/>
<dbReference type="OrthoDB" id="166978at2"/>
<organism evidence="2 3">
    <name type="scientific">Actinoplanes friuliensis DSM 7358</name>
    <dbReference type="NCBI Taxonomy" id="1246995"/>
    <lineage>
        <taxon>Bacteria</taxon>
        <taxon>Bacillati</taxon>
        <taxon>Actinomycetota</taxon>
        <taxon>Actinomycetes</taxon>
        <taxon>Micromonosporales</taxon>
        <taxon>Micromonosporaceae</taxon>
        <taxon>Actinoplanes</taxon>
    </lineage>
</organism>
<dbReference type="AlphaFoldDB" id="U5VV21"/>
<evidence type="ECO:0000313" key="3">
    <source>
        <dbReference type="Proteomes" id="UP000017746"/>
    </source>
</evidence>
<dbReference type="RefSeq" id="WP_023360682.1">
    <property type="nucleotide sequence ID" value="NC_022657.1"/>
</dbReference>
<dbReference type="Proteomes" id="UP000017746">
    <property type="component" value="Chromosome"/>
</dbReference>
<reference evidence="2 3" key="1">
    <citation type="journal article" date="2014" name="J. Biotechnol.">
        <title>Complete genome sequence of the actinobacterium Actinoplanes friuliensis HAG 010964, producer of the lipopeptide antibiotic friulimycin.</title>
        <authorList>
            <person name="Ruckert C."/>
            <person name="Szczepanowski R."/>
            <person name="Albersmeier A."/>
            <person name="Goesmann A."/>
            <person name="Fischer N."/>
            <person name="Steinkamper A."/>
            <person name="Puhler A."/>
            <person name="Biener R."/>
            <person name="Schwartz D."/>
            <person name="Kalinowski J."/>
        </authorList>
    </citation>
    <scope>NUCLEOTIDE SEQUENCE [LARGE SCALE GENOMIC DNA]</scope>
    <source>
        <strain evidence="2 3">DSM 7358</strain>
    </source>
</reference>
<dbReference type="EMBL" id="CP006272">
    <property type="protein sequence ID" value="AGZ40642.1"/>
    <property type="molecule type" value="Genomic_DNA"/>
</dbReference>
<dbReference type="HOGENOM" id="CLU_1387708_0_0_11"/>
<proteinExistence type="predicted"/>
<name>U5VV21_9ACTN</name>